<evidence type="ECO:0000313" key="1">
    <source>
        <dbReference type="EMBL" id="KAJ9127776.1"/>
    </source>
</evidence>
<proteinExistence type="predicted"/>
<dbReference type="Proteomes" id="UP001234202">
    <property type="component" value="Unassembled WGS sequence"/>
</dbReference>
<comment type="caution">
    <text evidence="1">The sequence shown here is derived from an EMBL/GenBank/DDBJ whole genome shotgun (WGS) entry which is preliminary data.</text>
</comment>
<protein>
    <submittedName>
        <fullName evidence="1">Uncharacterized protein</fullName>
    </submittedName>
</protein>
<gene>
    <name evidence="1" type="ORF">QFC24_000059</name>
</gene>
<accession>A0ACC2XVX1</accession>
<reference evidence="1" key="1">
    <citation type="submission" date="2023-04" db="EMBL/GenBank/DDBJ databases">
        <title>Draft Genome sequencing of Naganishia species isolated from polar environments using Oxford Nanopore Technology.</title>
        <authorList>
            <person name="Leo P."/>
            <person name="Venkateswaran K."/>
        </authorList>
    </citation>
    <scope>NUCLEOTIDE SEQUENCE</scope>
    <source>
        <strain evidence="1">DBVPG 5303</strain>
    </source>
</reference>
<sequence length="479" mass="52991">MPLSAIKNAYDETLLDNTATLVQIETALRNVTWFLPGRFQDAEVASEGVYSALSLVSLYHDSILSKRLGQLRRLPVSPFARPSGNKARDPDAQASAKSNEEDGVPRLEVILGTESAFPTDPLANAPDLPEHLSEDDPLAGGAALPLPSEHARYTQYFARKSATYRTASRALVVIGYIQLLLEMVTVRRSSSNGQGRDEGRWKRWRLLVWLEAVKSALRLSLLMITKRPVLSFPLPQREVDPSVIAQAAAAESDLSQSEDTQKDSPRRIPAAIPRIISAFPLGSPAHHHIPPLLPRLPEAYQDNPADLLPRLEGAREWLGEGMVATEGLVSVLVYFYLASRSRKQPVGVATGTGMQGLARGSRWTSVVPLVWILVARLLRRNKSSSSSSTGIPSLAAAFMPSLAPPSKKPFTPLLAQTYAARDRALLFYFLKGALWQRYTRVKVMRFMGLLEKIWGVRLIAGILRDHVELVDEYYYYTSS</sequence>
<name>A0ACC2XVX1_9TREE</name>
<dbReference type="EMBL" id="JASBWV010000001">
    <property type="protein sequence ID" value="KAJ9127776.1"/>
    <property type="molecule type" value="Genomic_DNA"/>
</dbReference>
<organism evidence="1 2">
    <name type="scientific">Naganishia onofrii</name>
    <dbReference type="NCBI Taxonomy" id="1851511"/>
    <lineage>
        <taxon>Eukaryota</taxon>
        <taxon>Fungi</taxon>
        <taxon>Dikarya</taxon>
        <taxon>Basidiomycota</taxon>
        <taxon>Agaricomycotina</taxon>
        <taxon>Tremellomycetes</taxon>
        <taxon>Filobasidiales</taxon>
        <taxon>Filobasidiaceae</taxon>
        <taxon>Naganishia</taxon>
    </lineage>
</organism>
<keyword evidence="2" id="KW-1185">Reference proteome</keyword>
<evidence type="ECO:0000313" key="2">
    <source>
        <dbReference type="Proteomes" id="UP001234202"/>
    </source>
</evidence>